<dbReference type="Gene3D" id="3.40.50.360">
    <property type="match status" value="1"/>
</dbReference>
<dbReference type="Proteomes" id="UP000477680">
    <property type="component" value="Chromosome"/>
</dbReference>
<proteinExistence type="predicted"/>
<sequence length="172" mass="17698">MVQILTVCGSLRSASINSALLEAIAATAPAGMTIVRADVISRLPLFNPDLAGREPACVAEWCALVARSDGVVISSPEYAHGIPGALKNALDWLVGSGEFVGKPVAVLNAAPRSRFAYEALREVLRTMDAKIVPAASLDIAVLGSGLDADGLLTDGKMAPLIRAILPALAAAL</sequence>
<dbReference type="GO" id="GO:0010181">
    <property type="term" value="F:FMN binding"/>
    <property type="evidence" value="ECO:0007669"/>
    <property type="project" value="TreeGrafter"/>
</dbReference>
<dbReference type="SUPFAM" id="SSF52218">
    <property type="entry name" value="Flavoproteins"/>
    <property type="match status" value="1"/>
</dbReference>
<evidence type="ECO:0000256" key="2">
    <source>
        <dbReference type="ARBA" id="ARBA00022643"/>
    </source>
</evidence>
<dbReference type="AlphaFoldDB" id="A0A6C0U045"/>
<reference evidence="4 5" key="1">
    <citation type="submission" date="2020-02" db="EMBL/GenBank/DDBJ databases">
        <title>Genome sequencing for Kineobactrum sp. M2.</title>
        <authorList>
            <person name="Park S.-J."/>
        </authorList>
    </citation>
    <scope>NUCLEOTIDE SEQUENCE [LARGE SCALE GENOMIC DNA]</scope>
    <source>
        <strain evidence="4 5">M2</strain>
    </source>
</reference>
<dbReference type="GO" id="GO:0016491">
    <property type="term" value="F:oxidoreductase activity"/>
    <property type="evidence" value="ECO:0007669"/>
    <property type="project" value="InterPro"/>
</dbReference>
<dbReference type="InterPro" id="IPR029039">
    <property type="entry name" value="Flavoprotein-like_sf"/>
</dbReference>
<organism evidence="4 5">
    <name type="scientific">Kineobactrum salinum</name>
    <dbReference type="NCBI Taxonomy" id="2708301"/>
    <lineage>
        <taxon>Bacteria</taxon>
        <taxon>Pseudomonadati</taxon>
        <taxon>Pseudomonadota</taxon>
        <taxon>Gammaproteobacteria</taxon>
        <taxon>Cellvibrionales</taxon>
        <taxon>Halieaceae</taxon>
        <taxon>Kineobactrum</taxon>
    </lineage>
</organism>
<dbReference type="Pfam" id="PF03358">
    <property type="entry name" value="FMN_red"/>
    <property type="match status" value="1"/>
</dbReference>
<evidence type="ECO:0000259" key="3">
    <source>
        <dbReference type="Pfam" id="PF03358"/>
    </source>
</evidence>
<comment type="cofactor">
    <cofactor evidence="1">
        <name>FMN</name>
        <dbReference type="ChEBI" id="CHEBI:58210"/>
    </cofactor>
</comment>
<evidence type="ECO:0000256" key="1">
    <source>
        <dbReference type="ARBA" id="ARBA00001917"/>
    </source>
</evidence>
<gene>
    <name evidence="4" type="ORF">G3T16_05670</name>
</gene>
<dbReference type="PANTHER" id="PTHR30543">
    <property type="entry name" value="CHROMATE REDUCTASE"/>
    <property type="match status" value="1"/>
</dbReference>
<keyword evidence="2" id="KW-0288">FMN</keyword>
<dbReference type="GO" id="GO:0005829">
    <property type="term" value="C:cytosol"/>
    <property type="evidence" value="ECO:0007669"/>
    <property type="project" value="TreeGrafter"/>
</dbReference>
<dbReference type="KEGG" id="kim:G3T16_05670"/>
<protein>
    <submittedName>
        <fullName evidence="4">NAD(P)H-dependent oxidoreductase</fullName>
    </submittedName>
</protein>
<dbReference type="PANTHER" id="PTHR30543:SF21">
    <property type="entry name" value="NAD(P)H-DEPENDENT FMN REDUCTASE LOT6"/>
    <property type="match status" value="1"/>
</dbReference>
<dbReference type="RefSeq" id="WP_163494208.1">
    <property type="nucleotide sequence ID" value="NZ_CP048711.1"/>
</dbReference>
<evidence type="ECO:0000313" key="4">
    <source>
        <dbReference type="EMBL" id="QIB64959.1"/>
    </source>
</evidence>
<accession>A0A6C0U045</accession>
<name>A0A6C0U045_9GAMM</name>
<feature type="domain" description="NADPH-dependent FMN reductase-like" evidence="3">
    <location>
        <begin position="3"/>
        <end position="135"/>
    </location>
</feature>
<keyword evidence="5" id="KW-1185">Reference proteome</keyword>
<evidence type="ECO:0000313" key="5">
    <source>
        <dbReference type="Proteomes" id="UP000477680"/>
    </source>
</evidence>
<dbReference type="InterPro" id="IPR050712">
    <property type="entry name" value="NAD(P)H-dep_reductase"/>
</dbReference>
<keyword evidence="2" id="KW-0285">Flavoprotein</keyword>
<dbReference type="EMBL" id="CP048711">
    <property type="protein sequence ID" value="QIB64959.1"/>
    <property type="molecule type" value="Genomic_DNA"/>
</dbReference>
<dbReference type="InterPro" id="IPR005025">
    <property type="entry name" value="FMN_Rdtase-like_dom"/>
</dbReference>